<comment type="caution">
    <text evidence="2">The sequence shown here is derived from an EMBL/GenBank/DDBJ whole genome shotgun (WGS) entry which is preliminary data.</text>
</comment>
<feature type="non-terminal residue" evidence="2">
    <location>
        <position position="118"/>
    </location>
</feature>
<reference evidence="2" key="1">
    <citation type="submission" date="2018-10" db="EMBL/GenBank/DDBJ databases">
        <title>Effector identification in a new, highly contiguous assembly of the strawberry crown rot pathogen Phytophthora cactorum.</title>
        <authorList>
            <person name="Armitage A.D."/>
            <person name="Nellist C.F."/>
            <person name="Bates H."/>
            <person name="Vickerstaff R.J."/>
            <person name="Harrison R.J."/>
        </authorList>
    </citation>
    <scope>NUCLEOTIDE SEQUENCE</scope>
    <source>
        <strain evidence="2">4032</strain>
    </source>
</reference>
<dbReference type="Gene3D" id="2.60.40.1180">
    <property type="entry name" value="Golgi alpha-mannosidase II"/>
    <property type="match status" value="1"/>
</dbReference>
<dbReference type="InterPro" id="IPR013780">
    <property type="entry name" value="Glyco_hydro_b"/>
</dbReference>
<evidence type="ECO:0000313" key="2">
    <source>
        <dbReference type="EMBL" id="KAG2850218.1"/>
    </source>
</evidence>
<feature type="domain" description="Porphyranase beta-sandwich" evidence="1">
    <location>
        <begin position="30"/>
        <end position="114"/>
    </location>
</feature>
<dbReference type="AlphaFoldDB" id="A0A8T0YN42"/>
<dbReference type="Proteomes" id="UP000774804">
    <property type="component" value="Unassembled WGS sequence"/>
</dbReference>
<evidence type="ECO:0000259" key="1">
    <source>
        <dbReference type="Pfam" id="PF18206"/>
    </source>
</evidence>
<dbReference type="InterPro" id="IPR040527">
    <property type="entry name" value="Beta-sand_Porphyrn"/>
</dbReference>
<gene>
    <name evidence="2" type="ORF">PC115_g26061</name>
</gene>
<proteinExistence type="predicted"/>
<sequence>MEAYLDMWKDYRGAFLSAEADQERVFTNAVRFNDKVYVAVHNLNSQRVNLDLNVFTGDANIAAVTRKHFFLEKGDLTYEEENVTDLANVYMRVQEMSVFEITLDSNPAFTKSWEREFA</sequence>
<protein>
    <recommendedName>
        <fullName evidence="1">Porphyranase beta-sandwich domain-containing protein</fullName>
    </recommendedName>
</protein>
<dbReference type="EMBL" id="RCMI01006718">
    <property type="protein sequence ID" value="KAG2850218.1"/>
    <property type="molecule type" value="Genomic_DNA"/>
</dbReference>
<dbReference type="Pfam" id="PF18206">
    <property type="entry name" value="Porphyrn_cat_1"/>
    <property type="match status" value="1"/>
</dbReference>
<evidence type="ECO:0000313" key="3">
    <source>
        <dbReference type="Proteomes" id="UP000774804"/>
    </source>
</evidence>
<accession>A0A8T0YN42</accession>
<name>A0A8T0YN42_9STRA</name>
<organism evidence="2 3">
    <name type="scientific">Phytophthora cactorum</name>
    <dbReference type="NCBI Taxonomy" id="29920"/>
    <lineage>
        <taxon>Eukaryota</taxon>
        <taxon>Sar</taxon>
        <taxon>Stramenopiles</taxon>
        <taxon>Oomycota</taxon>
        <taxon>Peronosporomycetes</taxon>
        <taxon>Peronosporales</taxon>
        <taxon>Peronosporaceae</taxon>
        <taxon>Phytophthora</taxon>
    </lineage>
</organism>